<dbReference type="GeneID" id="117649702"/>
<reference evidence="4" key="1">
    <citation type="submission" date="2025-08" db="UniProtKB">
        <authorList>
            <consortium name="RefSeq"/>
        </authorList>
    </citation>
    <scope>IDENTIFICATION</scope>
    <source>
        <tissue evidence="4">Total insect</tissue>
    </source>
</reference>
<protein>
    <submittedName>
        <fullName evidence="4">Translation initiation factor IF-2-like</fullName>
    </submittedName>
</protein>
<feature type="chain" id="PRO_5027550526" evidence="2">
    <location>
        <begin position="18"/>
        <end position="142"/>
    </location>
</feature>
<evidence type="ECO:0000256" key="2">
    <source>
        <dbReference type="SAM" id="SignalP"/>
    </source>
</evidence>
<feature type="region of interest" description="Disordered" evidence="1">
    <location>
        <begin position="121"/>
        <end position="142"/>
    </location>
</feature>
<evidence type="ECO:0000256" key="1">
    <source>
        <dbReference type="SAM" id="MobiDB-lite"/>
    </source>
</evidence>
<dbReference type="AlphaFoldDB" id="A0A6P8ZTF9"/>
<sequence>MRSAAILLAACLAVAAAAPADVVRGEMVDKSMEQVKAEMAKGFFEDLAQVTQNILQQAHKLAEQIIHRVEQVAHDALSNLQKDKPVVPAAEVPTAAEVTAAVNAAPADAPAPVPEAAIKPQNDEVAKPEAVQPVVTVENPTR</sequence>
<accession>A0A6P8ZTF9</accession>
<dbReference type="RefSeq" id="XP_034248563.1">
    <property type="nucleotide sequence ID" value="XM_034392672.1"/>
</dbReference>
<organism evidence="4">
    <name type="scientific">Thrips palmi</name>
    <name type="common">Melon thrips</name>
    <dbReference type="NCBI Taxonomy" id="161013"/>
    <lineage>
        <taxon>Eukaryota</taxon>
        <taxon>Metazoa</taxon>
        <taxon>Ecdysozoa</taxon>
        <taxon>Arthropoda</taxon>
        <taxon>Hexapoda</taxon>
        <taxon>Insecta</taxon>
        <taxon>Pterygota</taxon>
        <taxon>Neoptera</taxon>
        <taxon>Paraneoptera</taxon>
        <taxon>Thysanoptera</taxon>
        <taxon>Terebrantia</taxon>
        <taxon>Thripoidea</taxon>
        <taxon>Thripidae</taxon>
        <taxon>Thrips</taxon>
    </lineage>
</organism>
<evidence type="ECO:0000313" key="4">
    <source>
        <dbReference type="RefSeq" id="XP_034248563.1"/>
    </source>
</evidence>
<dbReference type="InParanoid" id="A0A6P8ZTF9"/>
<gene>
    <name evidence="4" type="primary">LOC117649702</name>
</gene>
<proteinExistence type="predicted"/>
<keyword evidence="2" id="KW-0732">Signal</keyword>
<name>A0A6P8ZTF9_THRPL</name>
<dbReference type="KEGG" id="tpal:117649702"/>
<evidence type="ECO:0000313" key="3">
    <source>
        <dbReference type="Proteomes" id="UP000515158"/>
    </source>
</evidence>
<dbReference type="Proteomes" id="UP000515158">
    <property type="component" value="Unplaced"/>
</dbReference>
<feature type="signal peptide" evidence="2">
    <location>
        <begin position="1"/>
        <end position="17"/>
    </location>
</feature>
<keyword evidence="3" id="KW-1185">Reference proteome</keyword>